<keyword evidence="2" id="KW-1185">Reference proteome</keyword>
<dbReference type="Proteomes" id="UP000198430">
    <property type="component" value="Unassembled WGS sequence"/>
</dbReference>
<dbReference type="RefSeq" id="WP_089089382.1">
    <property type="nucleotide sequence ID" value="NZ_BCMH01000018.1"/>
</dbReference>
<gene>
    <name evidence="1" type="ORF">IWT140_02071</name>
</gene>
<organism evidence="1 2">
    <name type="scientific">Secundilactobacillus pentosiphilus</name>
    <dbReference type="NCBI Taxonomy" id="1714682"/>
    <lineage>
        <taxon>Bacteria</taxon>
        <taxon>Bacillati</taxon>
        <taxon>Bacillota</taxon>
        <taxon>Bacilli</taxon>
        <taxon>Lactobacillales</taxon>
        <taxon>Lactobacillaceae</taxon>
        <taxon>Secundilactobacillus</taxon>
    </lineage>
</organism>
<proteinExistence type="predicted"/>
<reference evidence="1 2" key="1">
    <citation type="submission" date="2015-11" db="EMBL/GenBank/DDBJ databases">
        <title>Draft genome sequences of new species of the genus Lactobacillus isolated from orchardgrass silage.</title>
        <authorList>
            <person name="Tohno M."/>
            <person name="Tanizawa Y."/>
            <person name="Arita M."/>
        </authorList>
    </citation>
    <scope>NUCLEOTIDE SEQUENCE [LARGE SCALE GENOMIC DNA]</scope>
    <source>
        <strain evidence="1 2">IWT140</strain>
    </source>
</reference>
<name>A0A1Z5IRP2_9LACO</name>
<evidence type="ECO:0000313" key="2">
    <source>
        <dbReference type="Proteomes" id="UP000198430"/>
    </source>
</evidence>
<dbReference type="AlphaFoldDB" id="A0A1Z5IRP2"/>
<protein>
    <submittedName>
        <fullName evidence="1">Uncharacterized protein</fullName>
    </submittedName>
</protein>
<dbReference type="EMBL" id="BCMH01000018">
    <property type="protein sequence ID" value="GAX04433.1"/>
    <property type="molecule type" value="Genomic_DNA"/>
</dbReference>
<accession>A0A1Z5IRP2</accession>
<sequence>MTKQVWKKAATVILGASLVGGVAVEIPSAVTTTQAQAAAQIPYSTYTSDLSGLKAALGKASPTVQGEMAGDLAIEPKDAYTDGDSATFGGYLDDLGSTISNGEDEDISQSDYQADLNCLAASFNVFKSRLSAGSQQQFESLNSSIQRQINAYNVNDDDSWEEADTLDDSLEDYADALSNSLVSDYGRNYDGVAAKPKAAVPVKPVAPVQHKTARTAKKSYIYNLSVKKSKKHVKTAGTAKLHKAANYARIHTYKGNAYAKLNSKHNFSKTVYAPKAKTVKVTVGHYSHGHFTSVTSTKTVHIK</sequence>
<evidence type="ECO:0000313" key="1">
    <source>
        <dbReference type="EMBL" id="GAX04433.1"/>
    </source>
</evidence>
<comment type="caution">
    <text evidence="1">The sequence shown here is derived from an EMBL/GenBank/DDBJ whole genome shotgun (WGS) entry which is preliminary data.</text>
</comment>